<keyword evidence="1" id="KW-0812">Transmembrane</keyword>
<evidence type="ECO:0000313" key="3">
    <source>
        <dbReference type="Proteomes" id="UP000603200"/>
    </source>
</evidence>
<gene>
    <name evidence="2" type="ORF">Ahu01nite_037160</name>
</gene>
<evidence type="ECO:0008006" key="4">
    <source>
        <dbReference type="Google" id="ProtNLM"/>
    </source>
</evidence>
<keyword evidence="3" id="KW-1185">Reference proteome</keyword>
<feature type="transmembrane region" description="Helical" evidence="1">
    <location>
        <begin position="137"/>
        <end position="155"/>
    </location>
</feature>
<feature type="transmembrane region" description="Helical" evidence="1">
    <location>
        <begin position="204"/>
        <end position="223"/>
    </location>
</feature>
<dbReference type="RefSeq" id="WP_203837755.1">
    <property type="nucleotide sequence ID" value="NZ_BAAATV010000008.1"/>
</dbReference>
<feature type="transmembrane region" description="Helical" evidence="1">
    <location>
        <begin position="161"/>
        <end position="183"/>
    </location>
</feature>
<feature type="transmembrane region" description="Helical" evidence="1">
    <location>
        <begin position="297"/>
        <end position="322"/>
    </location>
</feature>
<name>A0ABQ3ZPU6_9ACTN</name>
<dbReference type="InterPro" id="IPR036259">
    <property type="entry name" value="MFS_trans_sf"/>
</dbReference>
<keyword evidence="1" id="KW-0472">Membrane</keyword>
<dbReference type="Proteomes" id="UP000603200">
    <property type="component" value="Unassembled WGS sequence"/>
</dbReference>
<feature type="transmembrane region" description="Helical" evidence="1">
    <location>
        <begin position="334"/>
        <end position="354"/>
    </location>
</feature>
<keyword evidence="1" id="KW-1133">Transmembrane helix</keyword>
<dbReference type="SUPFAM" id="SSF103473">
    <property type="entry name" value="MFS general substrate transporter"/>
    <property type="match status" value="1"/>
</dbReference>
<comment type="caution">
    <text evidence="2">The sequence shown here is derived from an EMBL/GenBank/DDBJ whole genome shotgun (WGS) entry which is preliminary data.</text>
</comment>
<feature type="transmembrane region" description="Helical" evidence="1">
    <location>
        <begin position="235"/>
        <end position="257"/>
    </location>
</feature>
<feature type="transmembrane region" description="Helical" evidence="1">
    <location>
        <begin position="20"/>
        <end position="39"/>
    </location>
</feature>
<feature type="transmembrane region" description="Helical" evidence="1">
    <location>
        <begin position="102"/>
        <end position="125"/>
    </location>
</feature>
<feature type="transmembrane region" description="Helical" evidence="1">
    <location>
        <begin position="51"/>
        <end position="71"/>
    </location>
</feature>
<reference evidence="2 3" key="1">
    <citation type="submission" date="2021-01" db="EMBL/GenBank/DDBJ databases">
        <title>Whole genome shotgun sequence of Actinoplanes humidus NBRC 14915.</title>
        <authorList>
            <person name="Komaki H."/>
            <person name="Tamura T."/>
        </authorList>
    </citation>
    <scope>NUCLEOTIDE SEQUENCE [LARGE SCALE GENOMIC DNA]</scope>
    <source>
        <strain evidence="2 3">NBRC 14915</strain>
    </source>
</reference>
<proteinExistence type="predicted"/>
<feature type="transmembrane region" description="Helical" evidence="1">
    <location>
        <begin position="78"/>
        <end position="96"/>
    </location>
</feature>
<sequence length="380" mass="37176">MTTIGTLRPRGLSPVMQAGIAQGVLGFGITGLGACLVLLAGDLGVAPESLAWLPATFGFGLLATAPAGPYLLRHGPRLALVTGSLALAAGLTLLALSSAMPLVVAGALLLGVGGAAFVLVTPALLAGAGTTSQLSRATAVGSAAAVLAPALIGGVDATGLVNGRIALLAGVPLLLFLALTARPGAPVGSSPVSRPALSVTGRRWTVMVLAVSVEFCFTIWAVARLAGTGLPVSRAALLGTAFPIGMALGRAVAPLLLGVLPVRRGGVPIPLTGMVPLASLVTAAGAVLVVASGHPAVVTAGLVVAGLGVATLYPVTLATLVATPGLSGRHAASLGALASGAAIVAAPVALARLANILDLRLAYLITLPLLAALLTLRRRD</sequence>
<accession>A0ABQ3ZPU6</accession>
<feature type="transmembrane region" description="Helical" evidence="1">
    <location>
        <begin position="269"/>
        <end position="291"/>
    </location>
</feature>
<dbReference type="Gene3D" id="1.20.1250.20">
    <property type="entry name" value="MFS general substrate transporter like domains"/>
    <property type="match status" value="1"/>
</dbReference>
<protein>
    <recommendedName>
        <fullName evidence="4">MFS transporter</fullName>
    </recommendedName>
</protein>
<feature type="transmembrane region" description="Helical" evidence="1">
    <location>
        <begin position="360"/>
        <end position="376"/>
    </location>
</feature>
<organism evidence="2 3">
    <name type="scientific">Winogradskya humida</name>
    <dbReference type="NCBI Taxonomy" id="113566"/>
    <lineage>
        <taxon>Bacteria</taxon>
        <taxon>Bacillati</taxon>
        <taxon>Actinomycetota</taxon>
        <taxon>Actinomycetes</taxon>
        <taxon>Micromonosporales</taxon>
        <taxon>Micromonosporaceae</taxon>
        <taxon>Winogradskya</taxon>
    </lineage>
</organism>
<evidence type="ECO:0000256" key="1">
    <source>
        <dbReference type="SAM" id="Phobius"/>
    </source>
</evidence>
<dbReference type="EMBL" id="BOMN01000041">
    <property type="protein sequence ID" value="GIE20614.1"/>
    <property type="molecule type" value="Genomic_DNA"/>
</dbReference>
<evidence type="ECO:0000313" key="2">
    <source>
        <dbReference type="EMBL" id="GIE20614.1"/>
    </source>
</evidence>